<organism evidence="2 3">
    <name type="scientific">Caerostris extrusa</name>
    <name type="common">Bark spider</name>
    <name type="synonym">Caerostris bankana</name>
    <dbReference type="NCBI Taxonomy" id="172846"/>
    <lineage>
        <taxon>Eukaryota</taxon>
        <taxon>Metazoa</taxon>
        <taxon>Ecdysozoa</taxon>
        <taxon>Arthropoda</taxon>
        <taxon>Chelicerata</taxon>
        <taxon>Arachnida</taxon>
        <taxon>Araneae</taxon>
        <taxon>Araneomorphae</taxon>
        <taxon>Entelegynae</taxon>
        <taxon>Araneoidea</taxon>
        <taxon>Araneidae</taxon>
        <taxon>Caerostris</taxon>
    </lineage>
</organism>
<dbReference type="Proteomes" id="UP001054945">
    <property type="component" value="Unassembled WGS sequence"/>
</dbReference>
<evidence type="ECO:0000313" key="3">
    <source>
        <dbReference type="Proteomes" id="UP001054945"/>
    </source>
</evidence>
<keyword evidence="3" id="KW-1185">Reference proteome</keyword>
<evidence type="ECO:0000256" key="1">
    <source>
        <dbReference type="SAM" id="MobiDB-lite"/>
    </source>
</evidence>
<protein>
    <submittedName>
        <fullName evidence="2">A-kinase anchor protein 1, mitochondrial</fullName>
    </submittedName>
</protein>
<accession>A0AAV4NBV5</accession>
<feature type="region of interest" description="Disordered" evidence="1">
    <location>
        <begin position="177"/>
        <end position="197"/>
    </location>
</feature>
<feature type="compositionally biased region" description="Low complexity" evidence="1">
    <location>
        <begin position="29"/>
        <end position="38"/>
    </location>
</feature>
<name>A0AAV4NBV5_CAEEX</name>
<feature type="compositionally biased region" description="Polar residues" evidence="1">
    <location>
        <begin position="46"/>
        <end position="63"/>
    </location>
</feature>
<evidence type="ECO:0000313" key="2">
    <source>
        <dbReference type="EMBL" id="GIX82314.1"/>
    </source>
</evidence>
<dbReference type="AlphaFoldDB" id="A0AAV4NBV5"/>
<feature type="region of interest" description="Disordered" evidence="1">
    <location>
        <begin position="1"/>
        <end position="63"/>
    </location>
</feature>
<feature type="compositionally biased region" description="Polar residues" evidence="1">
    <location>
        <begin position="1"/>
        <end position="19"/>
    </location>
</feature>
<dbReference type="EMBL" id="BPLR01003224">
    <property type="protein sequence ID" value="GIX82314.1"/>
    <property type="molecule type" value="Genomic_DNA"/>
</dbReference>
<comment type="caution">
    <text evidence="2">The sequence shown here is derived from an EMBL/GenBank/DDBJ whole genome shotgun (WGS) entry which is preliminary data.</text>
</comment>
<gene>
    <name evidence="2" type="primary">AKAP1</name>
    <name evidence="2" type="ORF">CEXT_522791</name>
</gene>
<reference evidence="2 3" key="1">
    <citation type="submission" date="2021-06" db="EMBL/GenBank/DDBJ databases">
        <title>Caerostris extrusa draft genome.</title>
        <authorList>
            <person name="Kono N."/>
            <person name="Arakawa K."/>
        </authorList>
    </citation>
    <scope>NUCLEOTIDE SEQUENCE [LARGE SCALE GENOMIC DNA]</scope>
</reference>
<sequence length="234" mass="25805">MNEQTTFSFEESKLTQSGECSLDAADTLSDASSFTSPESSEKSMRTKSIQHMTSSKDNATVNNSISCSTSTVLSNCIETNSCEGSIEAPEKYQEESLANDINRRPVSGIDIRREINKSEAKNYHSNAEGTTEVLIKMMNSYQHKEHTVENGSLHSIDSNESAISSQYGDMEKLQTIETDSNDSHSSVLDENSLSYNSDDSEYKHLVEIKNKDSLSSVLDENSALSSFCDDSEKV</sequence>
<proteinExistence type="predicted"/>